<keyword evidence="5 8" id="KW-0798">TonB box</keyword>
<dbReference type="PANTHER" id="PTHR30069:SF57">
    <property type="entry name" value="TONB-DEPENDENT RECEPTOR"/>
    <property type="match status" value="1"/>
</dbReference>
<dbReference type="InterPro" id="IPR036942">
    <property type="entry name" value="Beta-barrel_TonB_sf"/>
</dbReference>
<accession>A0A173SZ54</accession>
<dbReference type="Proteomes" id="UP000432516">
    <property type="component" value="Unassembled WGS sequence"/>
</dbReference>
<evidence type="ECO:0000313" key="13">
    <source>
        <dbReference type="EMBL" id="QJE30213.1"/>
    </source>
</evidence>
<proteinExistence type="inferred from homology"/>
<comment type="subcellular location">
    <subcellularLocation>
        <location evidence="1">Cell outer membrane</location>
        <topology evidence="1">Multi-pass membrane protein</topology>
    </subcellularLocation>
</comment>
<evidence type="ECO:0000256" key="7">
    <source>
        <dbReference type="ARBA" id="ARBA00023237"/>
    </source>
</evidence>
<evidence type="ECO:0000313" key="11">
    <source>
        <dbReference type="EMBL" id="CUM95286.1"/>
    </source>
</evidence>
<dbReference type="Pfam" id="PF07715">
    <property type="entry name" value="Plug"/>
    <property type="match status" value="1"/>
</dbReference>
<dbReference type="AlphaFoldDB" id="A0A173SZ54"/>
<protein>
    <submittedName>
        <fullName evidence="11">Outer membrane cobalamin receptor protein</fullName>
    </submittedName>
    <submittedName>
        <fullName evidence="12 13">TonB-dependent receptor</fullName>
    </submittedName>
</protein>
<reference evidence="13 16" key="3">
    <citation type="submission" date="2020-04" db="EMBL/GenBank/DDBJ databases">
        <title>Complete Genomes and Methylome analysis of CBBP consortium that reverse antibiotic-induced susceptibility to vancomycin-resistant Enterococcus faecium infection.</title>
        <authorList>
            <person name="Fomenkov A."/>
            <person name="Zhang Z."/>
            <person name="Pamer E."/>
            <person name="Roberts R.J."/>
        </authorList>
    </citation>
    <scope>NUCLEOTIDE SEQUENCE [LARGE SCALE GENOMIC DNA]</scope>
    <source>
        <strain evidence="16">CBBP</strain>
        <strain evidence="13">CBBP-1</strain>
    </source>
</reference>
<dbReference type="InterPro" id="IPR008969">
    <property type="entry name" value="CarboxyPept-like_regulatory"/>
</dbReference>
<keyword evidence="2" id="KW-0813">Transport</keyword>
<keyword evidence="11" id="KW-0675">Receptor</keyword>
<dbReference type="InterPro" id="IPR012910">
    <property type="entry name" value="Plug_dom"/>
</dbReference>
<gene>
    <name evidence="11" type="primary">oar_1</name>
    <name evidence="11" type="ORF">ERS852429_01273</name>
    <name evidence="12" type="ORF">GKD68_10220</name>
    <name evidence="13" type="ORF">HHO38_18850</name>
</gene>
<evidence type="ECO:0000256" key="1">
    <source>
        <dbReference type="ARBA" id="ARBA00004571"/>
    </source>
</evidence>
<dbReference type="Proteomes" id="UP000501982">
    <property type="component" value="Chromosome"/>
</dbReference>
<evidence type="ECO:0000313" key="15">
    <source>
        <dbReference type="Proteomes" id="UP000432516"/>
    </source>
</evidence>
<keyword evidence="3" id="KW-1134">Transmembrane beta strand</keyword>
<evidence type="ECO:0000259" key="10">
    <source>
        <dbReference type="Pfam" id="PF07715"/>
    </source>
</evidence>
<evidence type="ECO:0000256" key="3">
    <source>
        <dbReference type="ARBA" id="ARBA00022452"/>
    </source>
</evidence>
<keyword evidence="7" id="KW-0998">Cell outer membrane</keyword>
<feature type="domain" description="TonB-dependent receptor plug" evidence="10">
    <location>
        <begin position="125"/>
        <end position="226"/>
    </location>
</feature>
<dbReference type="GO" id="GO:0009279">
    <property type="term" value="C:cell outer membrane"/>
    <property type="evidence" value="ECO:0007669"/>
    <property type="project" value="UniProtKB-SubCell"/>
</dbReference>
<reference evidence="11 14" key="1">
    <citation type="submission" date="2015-09" db="EMBL/GenBank/DDBJ databases">
        <authorList>
            <consortium name="Pathogen Informatics"/>
        </authorList>
    </citation>
    <scope>NUCLEOTIDE SEQUENCE [LARGE SCALE GENOMIC DNA]</scope>
    <source>
        <strain evidence="11 14">2789STDY5608872</strain>
    </source>
</reference>
<evidence type="ECO:0000259" key="9">
    <source>
        <dbReference type="Pfam" id="PF00593"/>
    </source>
</evidence>
<sequence>MDRRHLYFLLFLLCTIQAAIGQQRSFSIKGVVKDASSGQPIPFANVVVWNTTQGAVTDSTGLFEISGISPGSYRLQSSFLGYKPFVTAEFRLANKDIFFPIELEEASQNLQEVSVVASPFRKTAESPLGLRVIGFKEIEKSAGGNRDISRVVQTFPGVASTAAFRNDLMVRGGGPSENRFFLDGVEIPNINHFSTQGASGGPVGIINPDFIREVNFYSAAFPASKGNTLSSVLDFKLQDGNKEKFSLRGVLGASDIGVSANGPLGKKTTYQVSVRRSYLQFLFDMIGLPFLPTFTDAQFKIKHSFNPKNELTVLGLGAIDDMKLNTGMKDMSEKNQYILSYLPVVKQKTYTLGAVYKHYAGKNLYSVIISRSQTNNKNIKYKDNDESQVENLSLNYRSDEIENKFRTENTFRLPFIQLNVGGNIEYAQYTNDTYQKQFTSIPRTIVYQTDLGIWKWGIYATAIYESYNERFTTSLGVRADANNYSSDMNNLLDQLSPRLSLSYRLSDPLYINANIGRYYELPPYTTLGFKDNEGNYVNRANHLSYIRSDQAGLGLEYRPTSYLKFTAEGFYKHYDRYPMSILDSIPLASKGTDYGVLGNEAVSSTATGRAYGLEIMGRWYNYKGLTFIASYTLVRSEFKDGRNMDTYLPSAWDNKHLFTFSGTYSLPKNWDVGAKFRVVGGAPYTPYDVEKSSYVEAWDANNGLYYDYSRFNSERLKPFTQLDIRIDKTFYFKKIMLGAYIDIQNILNSKYKEQDVYIKTGKIINPEAPIYEQRYELRPIERLTGTLLPSIGVMIEL</sequence>
<reference evidence="12 15" key="2">
    <citation type="journal article" date="2019" name="Nat. Med.">
        <title>A library of human gut bacterial isolates paired with longitudinal multiomics data enables mechanistic microbiome research.</title>
        <authorList>
            <person name="Poyet M."/>
            <person name="Groussin M."/>
            <person name="Gibbons S.M."/>
            <person name="Avila-Pacheco J."/>
            <person name="Jiang X."/>
            <person name="Kearney S.M."/>
            <person name="Perrotta A.R."/>
            <person name="Berdy B."/>
            <person name="Zhao S."/>
            <person name="Lieberman T.D."/>
            <person name="Swanson P.K."/>
            <person name="Smith M."/>
            <person name="Roesemann S."/>
            <person name="Alexander J.E."/>
            <person name="Rich S.A."/>
            <person name="Livny J."/>
            <person name="Vlamakis H."/>
            <person name="Clish C."/>
            <person name="Bullock K."/>
            <person name="Deik A."/>
            <person name="Scott J."/>
            <person name="Pierce K.A."/>
            <person name="Xavier R.J."/>
            <person name="Alm E.J."/>
        </authorList>
    </citation>
    <scope>NUCLEOTIDE SEQUENCE [LARGE SCALE GENOMIC DNA]</scope>
    <source>
        <strain evidence="12 15">BIOML-A2</strain>
    </source>
</reference>
<dbReference type="InterPro" id="IPR037066">
    <property type="entry name" value="Plug_dom_sf"/>
</dbReference>
<keyword evidence="6 8" id="KW-0472">Membrane</keyword>
<evidence type="ECO:0000256" key="6">
    <source>
        <dbReference type="ARBA" id="ARBA00023136"/>
    </source>
</evidence>
<dbReference type="SUPFAM" id="SSF56935">
    <property type="entry name" value="Porins"/>
    <property type="match status" value="1"/>
</dbReference>
<dbReference type="EMBL" id="CYXP01000002">
    <property type="protein sequence ID" value="CUM95286.1"/>
    <property type="molecule type" value="Genomic_DNA"/>
</dbReference>
<dbReference type="RefSeq" id="WP_057319049.1">
    <property type="nucleotide sequence ID" value="NZ_CP051672.1"/>
</dbReference>
<dbReference type="Proteomes" id="UP000095591">
    <property type="component" value="Unassembled WGS sequence"/>
</dbReference>
<organism evidence="11 14">
    <name type="scientific">Parabacteroides distasonis</name>
    <dbReference type="NCBI Taxonomy" id="823"/>
    <lineage>
        <taxon>Bacteria</taxon>
        <taxon>Pseudomonadati</taxon>
        <taxon>Bacteroidota</taxon>
        <taxon>Bacteroidia</taxon>
        <taxon>Bacteroidales</taxon>
        <taxon>Tannerellaceae</taxon>
        <taxon>Parabacteroides</taxon>
    </lineage>
</organism>
<dbReference type="Pfam" id="PF00593">
    <property type="entry name" value="TonB_dep_Rec_b-barrel"/>
    <property type="match status" value="1"/>
</dbReference>
<keyword evidence="4" id="KW-0812">Transmembrane</keyword>
<dbReference type="PANTHER" id="PTHR30069">
    <property type="entry name" value="TONB-DEPENDENT OUTER MEMBRANE RECEPTOR"/>
    <property type="match status" value="1"/>
</dbReference>
<dbReference type="Gene3D" id="2.40.170.20">
    <property type="entry name" value="TonB-dependent receptor, beta-barrel domain"/>
    <property type="match status" value="1"/>
</dbReference>
<evidence type="ECO:0000256" key="8">
    <source>
        <dbReference type="RuleBase" id="RU003357"/>
    </source>
</evidence>
<dbReference type="EMBL" id="CP051672">
    <property type="protein sequence ID" value="QJE30213.1"/>
    <property type="molecule type" value="Genomic_DNA"/>
</dbReference>
<evidence type="ECO:0000256" key="4">
    <source>
        <dbReference type="ARBA" id="ARBA00022692"/>
    </source>
</evidence>
<evidence type="ECO:0000313" key="16">
    <source>
        <dbReference type="Proteomes" id="UP000501982"/>
    </source>
</evidence>
<dbReference type="InterPro" id="IPR000531">
    <property type="entry name" value="Beta-barrel_TonB"/>
</dbReference>
<dbReference type="GO" id="GO:0044718">
    <property type="term" value="P:siderophore transmembrane transport"/>
    <property type="evidence" value="ECO:0007669"/>
    <property type="project" value="TreeGrafter"/>
</dbReference>
<dbReference type="GO" id="GO:0015344">
    <property type="term" value="F:siderophore uptake transmembrane transporter activity"/>
    <property type="evidence" value="ECO:0007669"/>
    <property type="project" value="TreeGrafter"/>
</dbReference>
<comment type="similarity">
    <text evidence="8">Belongs to the TonB-dependent receptor family.</text>
</comment>
<dbReference type="EMBL" id="WKNE01000006">
    <property type="protein sequence ID" value="MRZ55126.1"/>
    <property type="molecule type" value="Genomic_DNA"/>
</dbReference>
<dbReference type="SUPFAM" id="SSF49464">
    <property type="entry name" value="Carboxypeptidase regulatory domain-like"/>
    <property type="match status" value="1"/>
</dbReference>
<dbReference type="Gene3D" id="2.60.40.1120">
    <property type="entry name" value="Carboxypeptidase-like, regulatory domain"/>
    <property type="match status" value="1"/>
</dbReference>
<evidence type="ECO:0000256" key="5">
    <source>
        <dbReference type="ARBA" id="ARBA00023077"/>
    </source>
</evidence>
<name>A0A173SZ54_PARDI</name>
<dbReference type="Pfam" id="PF13715">
    <property type="entry name" value="CarbopepD_reg_2"/>
    <property type="match status" value="1"/>
</dbReference>
<evidence type="ECO:0000256" key="2">
    <source>
        <dbReference type="ARBA" id="ARBA00022448"/>
    </source>
</evidence>
<dbReference type="Gene3D" id="2.170.130.10">
    <property type="entry name" value="TonB-dependent receptor, plug domain"/>
    <property type="match status" value="1"/>
</dbReference>
<evidence type="ECO:0000313" key="14">
    <source>
        <dbReference type="Proteomes" id="UP000095591"/>
    </source>
</evidence>
<evidence type="ECO:0000313" key="12">
    <source>
        <dbReference type="EMBL" id="MRZ55126.1"/>
    </source>
</evidence>
<dbReference type="InterPro" id="IPR039426">
    <property type="entry name" value="TonB-dep_rcpt-like"/>
</dbReference>
<feature type="domain" description="TonB-dependent receptor-like beta-barrel" evidence="9">
    <location>
        <begin position="346"/>
        <end position="739"/>
    </location>
</feature>